<feature type="transmembrane region" description="Helical" evidence="1">
    <location>
        <begin position="6"/>
        <end position="22"/>
    </location>
</feature>
<dbReference type="EMBL" id="QTJX01000001">
    <property type="protein sequence ID" value="RDY62062.1"/>
    <property type="molecule type" value="Genomic_DNA"/>
</dbReference>
<dbReference type="AlphaFoldDB" id="A0A371JWE0"/>
<keyword evidence="1" id="KW-1133">Transmembrane helix</keyword>
<reference evidence="2 3" key="1">
    <citation type="submission" date="2018-08" db="EMBL/GenBank/DDBJ databases">
        <title>Muricauda nanhaiensis sp. nov., isolated from seawater of the South China Sea.</title>
        <authorList>
            <person name="Dang Y."/>
        </authorList>
    </citation>
    <scope>NUCLEOTIDE SEQUENCE [LARGE SCALE GENOMIC DNA]</scope>
    <source>
        <strain evidence="2 3">SM1704</strain>
    </source>
</reference>
<dbReference type="OrthoDB" id="1450918at2"/>
<accession>A0A371JWE0</accession>
<evidence type="ECO:0000313" key="3">
    <source>
        <dbReference type="Proteomes" id="UP000261828"/>
    </source>
</evidence>
<evidence type="ECO:0000256" key="1">
    <source>
        <dbReference type="SAM" id="Phobius"/>
    </source>
</evidence>
<gene>
    <name evidence="2" type="ORF">DX873_06040</name>
</gene>
<organism evidence="2 3">
    <name type="scientific">Flagellimonas nanhaiensis</name>
    <dbReference type="NCBI Taxonomy" id="2292706"/>
    <lineage>
        <taxon>Bacteria</taxon>
        <taxon>Pseudomonadati</taxon>
        <taxon>Bacteroidota</taxon>
        <taxon>Flavobacteriia</taxon>
        <taxon>Flavobacteriales</taxon>
        <taxon>Flavobacteriaceae</taxon>
        <taxon>Flagellimonas</taxon>
    </lineage>
</organism>
<keyword evidence="1" id="KW-0812">Transmembrane</keyword>
<sequence length="71" mass="8428">MWIIAIAVSIFLLLNFLFYVNLNGYVKKEFGKRMWKLFGNKLYFWQSSVFVSLVGTVFIMYVLKCSDILIF</sequence>
<protein>
    <submittedName>
        <fullName evidence="2">Uncharacterized protein</fullName>
    </submittedName>
</protein>
<dbReference type="Proteomes" id="UP000261828">
    <property type="component" value="Unassembled WGS sequence"/>
</dbReference>
<proteinExistence type="predicted"/>
<evidence type="ECO:0000313" key="2">
    <source>
        <dbReference type="EMBL" id="RDY62062.1"/>
    </source>
</evidence>
<comment type="caution">
    <text evidence="2">The sequence shown here is derived from an EMBL/GenBank/DDBJ whole genome shotgun (WGS) entry which is preliminary data.</text>
</comment>
<name>A0A371JWE0_9FLAO</name>
<keyword evidence="1" id="KW-0472">Membrane</keyword>
<feature type="transmembrane region" description="Helical" evidence="1">
    <location>
        <begin position="42"/>
        <end position="63"/>
    </location>
</feature>
<keyword evidence="3" id="KW-1185">Reference proteome</keyword>